<dbReference type="EMBL" id="WUBL01000013">
    <property type="protein sequence ID" value="KAF2971455.1"/>
    <property type="molecule type" value="Genomic_DNA"/>
</dbReference>
<organism evidence="1 2">
    <name type="scientific">Xylaria multiplex</name>
    <dbReference type="NCBI Taxonomy" id="323545"/>
    <lineage>
        <taxon>Eukaryota</taxon>
        <taxon>Fungi</taxon>
        <taxon>Dikarya</taxon>
        <taxon>Ascomycota</taxon>
        <taxon>Pezizomycotina</taxon>
        <taxon>Sordariomycetes</taxon>
        <taxon>Xylariomycetidae</taxon>
        <taxon>Xylariales</taxon>
        <taxon>Xylariaceae</taxon>
        <taxon>Xylaria</taxon>
    </lineage>
</organism>
<dbReference type="InParanoid" id="A0A7C8MYQ2"/>
<comment type="caution">
    <text evidence="1">The sequence shown here is derived from an EMBL/GenBank/DDBJ whole genome shotgun (WGS) entry which is preliminary data.</text>
</comment>
<name>A0A7C8MYQ2_9PEZI</name>
<accession>A0A7C8MYQ2</accession>
<evidence type="ECO:0000313" key="1">
    <source>
        <dbReference type="EMBL" id="KAF2971455.1"/>
    </source>
</evidence>
<sequence length="118" mass="13304">MMRTDDDLLPVPLSSISASSFSLSYRSLSIKQRKFVLKAFCVTYDSPTCDLIEASDMRTQAGWDVTKERAPKERHLIFVITFHITTRAPKSGNHTMYDLTNSPTVITPSLLPPSLKRN</sequence>
<dbReference type="Proteomes" id="UP000481858">
    <property type="component" value="Unassembled WGS sequence"/>
</dbReference>
<keyword evidence="2" id="KW-1185">Reference proteome</keyword>
<proteinExistence type="predicted"/>
<reference evidence="1 2" key="1">
    <citation type="submission" date="2019-12" db="EMBL/GenBank/DDBJ databases">
        <title>Draft genome sequence of the ascomycete Xylaria multiplex DSM 110363.</title>
        <authorList>
            <person name="Buettner E."/>
            <person name="Kellner H."/>
        </authorList>
    </citation>
    <scope>NUCLEOTIDE SEQUENCE [LARGE SCALE GENOMIC DNA]</scope>
    <source>
        <strain evidence="1 2">DSM 110363</strain>
    </source>
</reference>
<dbReference type="AlphaFoldDB" id="A0A7C8MYQ2"/>
<evidence type="ECO:0000313" key="2">
    <source>
        <dbReference type="Proteomes" id="UP000481858"/>
    </source>
</evidence>
<protein>
    <submittedName>
        <fullName evidence="1">Uncharacterized protein</fullName>
    </submittedName>
</protein>
<gene>
    <name evidence="1" type="ORF">GQX73_g2062</name>
</gene>